<dbReference type="SMART" id="SM00849">
    <property type="entry name" value="Lactamase_B"/>
    <property type="match status" value="1"/>
</dbReference>
<dbReference type="RefSeq" id="WP_088995815.1">
    <property type="nucleotide sequence ID" value="NZ_LT607750.1"/>
</dbReference>
<name>A0A1C5JRR4_9ACTN</name>
<dbReference type="GO" id="GO:0042781">
    <property type="term" value="F:3'-tRNA processing endoribonuclease activity"/>
    <property type="evidence" value="ECO:0007669"/>
    <property type="project" value="TreeGrafter"/>
</dbReference>
<dbReference type="Gene3D" id="3.60.15.10">
    <property type="entry name" value="Ribonuclease Z/Hydroxyacylglutathione hydrolase-like"/>
    <property type="match status" value="1"/>
</dbReference>
<reference evidence="2 3" key="1">
    <citation type="submission" date="2016-06" db="EMBL/GenBank/DDBJ databases">
        <authorList>
            <person name="Kjaerup R.B."/>
            <person name="Dalgaard T.S."/>
            <person name="Juul-Madsen H.R."/>
        </authorList>
    </citation>
    <scope>NUCLEOTIDE SEQUENCE [LARGE SCALE GENOMIC DNA]</scope>
    <source>
        <strain evidence="2 3">DSM 43904</strain>
    </source>
</reference>
<dbReference type="PANTHER" id="PTHR46018:SF4">
    <property type="entry name" value="METALLO-HYDROLASE YHFI-RELATED"/>
    <property type="match status" value="1"/>
</dbReference>
<dbReference type="Proteomes" id="UP000198217">
    <property type="component" value="Chromosome I"/>
</dbReference>
<dbReference type="CDD" id="cd07716">
    <property type="entry name" value="RNaseZ_short-form-like_MBL-fold"/>
    <property type="match status" value="1"/>
</dbReference>
<keyword evidence="3" id="KW-1185">Reference proteome</keyword>
<dbReference type="PANTHER" id="PTHR46018">
    <property type="entry name" value="ZINC PHOSPHODIESTERASE ELAC PROTEIN 1"/>
    <property type="match status" value="1"/>
</dbReference>
<dbReference type="InterPro" id="IPR001279">
    <property type="entry name" value="Metallo-B-lactamas"/>
</dbReference>
<protein>
    <submittedName>
        <fullName evidence="2">Ribonuclease BN, tRNA processing enzyme</fullName>
    </submittedName>
</protein>
<dbReference type="AlphaFoldDB" id="A0A1C5JRR4"/>
<accession>A0A1C5JRR4</accession>
<sequence length="247" mass="26033">MRLRVLGGCGAWPEAGQACSGYLVEHDGFRLLVDVGYATVPRLLEWLDADQVDAVFVSHGHPDHCADLNPLLRARALRDDPPAPLPVYAPPGALDAVLALDRPGMLADAYTLHEITLGGRLDIGPFRAQTFPLPHWVPNAGVRLTAGGRVLAYTGDTGPSPVLPKLARDADLLLAEATYVDEVPGDSRRYLSSARQMGRLAAAVGVGYLLLTHLWPGTDPAAAHAAAGDGYDGETDVAAAGLVLDLP</sequence>
<evidence type="ECO:0000259" key="1">
    <source>
        <dbReference type="SMART" id="SM00849"/>
    </source>
</evidence>
<evidence type="ECO:0000313" key="2">
    <source>
        <dbReference type="EMBL" id="SCG73173.1"/>
    </source>
</evidence>
<gene>
    <name evidence="2" type="ORF">GA0070609_4807</name>
</gene>
<organism evidence="2 3">
    <name type="scientific">Micromonospora echinaurantiaca</name>
    <dbReference type="NCBI Taxonomy" id="47857"/>
    <lineage>
        <taxon>Bacteria</taxon>
        <taxon>Bacillati</taxon>
        <taxon>Actinomycetota</taxon>
        <taxon>Actinomycetes</taxon>
        <taxon>Micromonosporales</taxon>
        <taxon>Micromonosporaceae</taxon>
        <taxon>Micromonospora</taxon>
    </lineage>
</organism>
<dbReference type="InterPro" id="IPR036866">
    <property type="entry name" value="RibonucZ/Hydroxyglut_hydro"/>
</dbReference>
<dbReference type="EMBL" id="LT607750">
    <property type="protein sequence ID" value="SCG73173.1"/>
    <property type="molecule type" value="Genomic_DNA"/>
</dbReference>
<dbReference type="SUPFAM" id="SSF56281">
    <property type="entry name" value="Metallo-hydrolase/oxidoreductase"/>
    <property type="match status" value="1"/>
</dbReference>
<feature type="domain" description="Metallo-beta-lactamase" evidence="1">
    <location>
        <begin position="18"/>
        <end position="208"/>
    </location>
</feature>
<evidence type="ECO:0000313" key="3">
    <source>
        <dbReference type="Proteomes" id="UP000198217"/>
    </source>
</evidence>
<dbReference type="Pfam" id="PF12706">
    <property type="entry name" value="Lactamase_B_2"/>
    <property type="match status" value="1"/>
</dbReference>
<proteinExistence type="predicted"/>